<reference evidence="1" key="1">
    <citation type="journal article" date="2003" name="Genome Biol.">
        <title>An integrated gene annotation and transcriptional profiling approach towards the full gene content of the Drosophila genome.</title>
        <authorList>
            <person name="Hild M."/>
            <person name="Beckmann B."/>
            <person name="Haas S.A."/>
            <person name="Koch B."/>
            <person name="Solovyev V."/>
            <person name="Busold C."/>
            <person name="Fellenberg K."/>
            <person name="Boutros M."/>
            <person name="Vingron M."/>
            <person name="Sauer F."/>
            <person name="Hoheisel J.D."/>
            <person name="Paro R."/>
        </authorList>
    </citation>
    <scope>NUCLEOTIDE SEQUENCE</scope>
</reference>
<name>Q6IGB9_DROME</name>
<organism evidence="1">
    <name type="scientific">Drosophila melanogaster</name>
    <name type="common">Fruit fly</name>
    <dbReference type="NCBI Taxonomy" id="7227"/>
    <lineage>
        <taxon>Eukaryota</taxon>
        <taxon>Metazoa</taxon>
        <taxon>Ecdysozoa</taxon>
        <taxon>Arthropoda</taxon>
        <taxon>Hexapoda</taxon>
        <taxon>Insecta</taxon>
        <taxon>Pterygota</taxon>
        <taxon>Neoptera</taxon>
        <taxon>Endopterygota</taxon>
        <taxon>Diptera</taxon>
        <taxon>Brachycera</taxon>
        <taxon>Muscomorpha</taxon>
        <taxon>Ephydroidea</taxon>
        <taxon>Drosophilidae</taxon>
        <taxon>Drosophila</taxon>
        <taxon>Sophophora</taxon>
    </lineage>
</organism>
<accession>Q6IGB9</accession>
<dbReference type="AlphaFoldDB" id="Q6IGB9"/>
<evidence type="ECO:0000313" key="1">
    <source>
        <dbReference type="EMBL" id="DAA02545.1"/>
    </source>
</evidence>
<protein>
    <submittedName>
        <fullName evidence="1">HDC06648</fullName>
    </submittedName>
</protein>
<gene>
    <name evidence="1" type="ORF">HDC06648</name>
</gene>
<proteinExistence type="predicted"/>
<sequence length="175" mass="19662">MRRKFDCVSGHTLLLVRVFMYNEESAQILLQHHVYVNVVYRMPAIYQTGVGSQTGHCICPALCFPIENPHYHTPTTGDWRCFVWLTFNNSAPRDRRTDGHLHTTAIGMTNYNNRNILQAIQLQCPSSECPSSELPVNPLGSGHLPSICVQRGIEIPSPTRLPPCSGFSCPSKHCR</sequence>
<dbReference type="EMBL" id="BK003847">
    <property type="protein sequence ID" value="DAA02545.1"/>
    <property type="molecule type" value="Genomic_DNA"/>
</dbReference>